<feature type="transmembrane region" description="Helical" evidence="1">
    <location>
        <begin position="48"/>
        <end position="69"/>
    </location>
</feature>
<dbReference type="EMBL" id="JAACJS010000015">
    <property type="protein sequence ID" value="NCI51932.1"/>
    <property type="molecule type" value="Genomic_DNA"/>
</dbReference>
<feature type="transmembrane region" description="Helical" evidence="1">
    <location>
        <begin position="295"/>
        <end position="312"/>
    </location>
</feature>
<keyword evidence="3" id="KW-1185">Reference proteome</keyword>
<feature type="transmembrane region" description="Helical" evidence="1">
    <location>
        <begin position="223"/>
        <end position="242"/>
    </location>
</feature>
<sequence>MNKIVLSILQRVLVNHFYKINAGFFLFWFFVLFGVVSGGQLISYHLSLMHGMVQSPVFLACVVVIWLLYTLKCVNYITNQLNNPRQHFLAVLNRLPDGRQFLYMLYVHAMVYLPVLVYAVSVAAVAAKEKYFVSMAAIAVSNLLMIIGAAWVYFSCLRKKNTGIRIRLPRIPVPRPFFSLSLWFILDERKQMLLVTKIFSFLLLYAFIGLYEPDRPDLRPLLLIMSVVAVAHAAIVAQIRAFEEERLVFIKNLPVAFLRRLGMMWLQYFVLLLPEFVFMWKGFPVHFQAADVPQVMLLSISILAFFHALLLMKDTDMESYYKTVFATWAVLFFVLLYDPGIGLALLLLVVSSAIYQSHLYDFEKKSQ</sequence>
<protein>
    <submittedName>
        <fullName evidence="2">Uncharacterized protein</fullName>
    </submittedName>
</protein>
<feature type="transmembrane region" description="Helical" evidence="1">
    <location>
        <begin position="20"/>
        <end position="42"/>
    </location>
</feature>
<feature type="transmembrane region" description="Helical" evidence="1">
    <location>
        <begin position="131"/>
        <end position="154"/>
    </location>
</feature>
<reference evidence="2 3" key="1">
    <citation type="submission" date="2020-01" db="EMBL/GenBank/DDBJ databases">
        <title>Genome analysis.</title>
        <authorList>
            <person name="Wu S."/>
            <person name="Wang G."/>
        </authorList>
    </citation>
    <scope>NUCLEOTIDE SEQUENCE [LARGE SCALE GENOMIC DNA]</scope>
    <source>
        <strain evidence="2 3">SYL130</strain>
    </source>
</reference>
<evidence type="ECO:0000256" key="1">
    <source>
        <dbReference type="SAM" id="Phobius"/>
    </source>
</evidence>
<feature type="transmembrane region" description="Helical" evidence="1">
    <location>
        <begin position="319"/>
        <end position="337"/>
    </location>
</feature>
<keyword evidence="1" id="KW-0472">Membrane</keyword>
<evidence type="ECO:0000313" key="3">
    <source>
        <dbReference type="Proteomes" id="UP000753802"/>
    </source>
</evidence>
<feature type="transmembrane region" description="Helical" evidence="1">
    <location>
        <begin position="101"/>
        <end position="125"/>
    </location>
</feature>
<organism evidence="2 3">
    <name type="scientific">Sediminibacterium roseum</name>
    <dbReference type="NCBI Taxonomy" id="1978412"/>
    <lineage>
        <taxon>Bacteria</taxon>
        <taxon>Pseudomonadati</taxon>
        <taxon>Bacteroidota</taxon>
        <taxon>Chitinophagia</taxon>
        <taxon>Chitinophagales</taxon>
        <taxon>Chitinophagaceae</taxon>
        <taxon>Sediminibacterium</taxon>
    </lineage>
</organism>
<gene>
    <name evidence="2" type="ORF">GWC95_18555</name>
</gene>
<accession>A0ABW9ZXN5</accession>
<dbReference type="RefSeq" id="WP_161820196.1">
    <property type="nucleotide sequence ID" value="NZ_JAACJS010000015.1"/>
</dbReference>
<feature type="transmembrane region" description="Helical" evidence="1">
    <location>
        <begin position="192"/>
        <end position="211"/>
    </location>
</feature>
<feature type="transmembrane region" description="Helical" evidence="1">
    <location>
        <begin position="263"/>
        <end position="283"/>
    </location>
</feature>
<comment type="caution">
    <text evidence="2">The sequence shown here is derived from an EMBL/GenBank/DDBJ whole genome shotgun (WGS) entry which is preliminary data.</text>
</comment>
<dbReference type="Proteomes" id="UP000753802">
    <property type="component" value="Unassembled WGS sequence"/>
</dbReference>
<keyword evidence="1" id="KW-1133">Transmembrane helix</keyword>
<name>A0ABW9ZXN5_9BACT</name>
<proteinExistence type="predicted"/>
<evidence type="ECO:0000313" key="2">
    <source>
        <dbReference type="EMBL" id="NCI51932.1"/>
    </source>
</evidence>
<keyword evidence="1" id="KW-0812">Transmembrane</keyword>